<dbReference type="Ensembl" id="ENSLACT00000012928.1">
    <property type="protein sequence ID" value="ENSLACP00000012834.1"/>
    <property type="gene ID" value="ENSLACG00000011302.1"/>
</dbReference>
<evidence type="ECO:0000256" key="3">
    <source>
        <dbReference type="ARBA" id="ARBA00007810"/>
    </source>
</evidence>
<dbReference type="InterPro" id="IPR003598">
    <property type="entry name" value="Ig_sub2"/>
</dbReference>
<sequence length="469" mass="52261">SVTSAVGKDTVLPCIFKPEDPKVKITQVAWYKKNENGGNIEVAILNAEHGTSIFGTYDGRVEKHGKSIDKDGSILLKKVILADEGQYLCRVTTFPAGNFEQPLTLILMIRPHMDIHPGPMLVEGQRNKVAASCTAEGLPRPTIQWKTELDGDIITKNMSSHNMLSVTSEFIVRPERSMNEKLLTCVVSHPALVKPKEASHTVKVQYPPEVKIYGYSKAWHVGMKEVVLKCEAKANPEPAKYSWSRMNSSLPEGVIPSNGTLKFKNALAIEDEGVYVCRVTNKIGTREGSVDVKISLHMTRNVDFVPLVLIAIGVLAVVLLFTLLLSVVLINRYHKKKTQELAIKLEEISTMSRQTSLKRINSVNTDVRLQTKEPLIVYMTLVCSQTSFPLFKSMLDKREDERYSLSTITTVREMEVQTDPVPTTVPEDDDLSSPQSIQEAMNHFQQQNGTLRAKPSANGIYVGQRGQFV</sequence>
<evidence type="ECO:0000313" key="17">
    <source>
        <dbReference type="Proteomes" id="UP000008672"/>
    </source>
</evidence>
<gene>
    <name evidence="16" type="primary">NECTIN4</name>
</gene>
<organism evidence="16 17">
    <name type="scientific">Latimeria chalumnae</name>
    <name type="common">Coelacanth</name>
    <dbReference type="NCBI Taxonomy" id="7897"/>
    <lineage>
        <taxon>Eukaryota</taxon>
        <taxon>Metazoa</taxon>
        <taxon>Chordata</taxon>
        <taxon>Craniata</taxon>
        <taxon>Vertebrata</taxon>
        <taxon>Euteleostomi</taxon>
        <taxon>Coelacanthiformes</taxon>
        <taxon>Coelacanthidae</taxon>
        <taxon>Latimeria</taxon>
    </lineage>
</organism>
<dbReference type="InterPro" id="IPR051427">
    <property type="entry name" value="Nectin/Nectin-like"/>
</dbReference>
<evidence type="ECO:0000256" key="12">
    <source>
        <dbReference type="ARBA" id="ARBA00023157"/>
    </source>
</evidence>
<dbReference type="SMART" id="SM00408">
    <property type="entry name" value="IGc2"/>
    <property type="match status" value="2"/>
</dbReference>
<dbReference type="SMART" id="SM00409">
    <property type="entry name" value="IG"/>
    <property type="match status" value="2"/>
</dbReference>
<evidence type="ECO:0000256" key="8">
    <source>
        <dbReference type="ARBA" id="ARBA00022889"/>
    </source>
</evidence>
<evidence type="ECO:0000256" key="1">
    <source>
        <dbReference type="ARBA" id="ARBA00004251"/>
    </source>
</evidence>
<dbReference type="HOGENOM" id="CLU_029618_1_1_1"/>
<dbReference type="InterPro" id="IPR003599">
    <property type="entry name" value="Ig_sub"/>
</dbReference>
<evidence type="ECO:0000256" key="14">
    <source>
        <dbReference type="SAM" id="Phobius"/>
    </source>
</evidence>
<keyword evidence="11 14" id="KW-0472">Membrane</keyword>
<dbReference type="Pfam" id="PF13927">
    <property type="entry name" value="Ig_3"/>
    <property type="match status" value="1"/>
</dbReference>
<dbReference type="Gene3D" id="2.60.40.10">
    <property type="entry name" value="Immunoglobulins"/>
    <property type="match status" value="3"/>
</dbReference>
<reference evidence="16" key="3">
    <citation type="submission" date="2025-09" db="UniProtKB">
        <authorList>
            <consortium name="Ensembl"/>
        </authorList>
    </citation>
    <scope>IDENTIFICATION</scope>
</reference>
<comment type="similarity">
    <text evidence="3">Belongs to the nectin family.</text>
</comment>
<dbReference type="GO" id="GO:0005912">
    <property type="term" value="C:adherens junction"/>
    <property type="evidence" value="ECO:0007669"/>
    <property type="project" value="UniProtKB-SubCell"/>
</dbReference>
<dbReference type="InterPro" id="IPR036179">
    <property type="entry name" value="Ig-like_dom_sf"/>
</dbReference>
<accession>H3AT63</accession>
<keyword evidence="9" id="KW-0965">Cell junction</keyword>
<feature type="domain" description="Ig-like" evidence="15">
    <location>
        <begin position="1"/>
        <end position="106"/>
    </location>
</feature>
<evidence type="ECO:0000256" key="11">
    <source>
        <dbReference type="ARBA" id="ARBA00023136"/>
    </source>
</evidence>
<dbReference type="Pfam" id="PF07686">
    <property type="entry name" value="V-set"/>
    <property type="match status" value="1"/>
</dbReference>
<evidence type="ECO:0000313" key="16">
    <source>
        <dbReference type="Ensembl" id="ENSLACP00000012834.1"/>
    </source>
</evidence>
<dbReference type="PROSITE" id="PS50835">
    <property type="entry name" value="IG_LIKE"/>
    <property type="match status" value="3"/>
</dbReference>
<evidence type="ECO:0000256" key="4">
    <source>
        <dbReference type="ARBA" id="ARBA00022475"/>
    </source>
</evidence>
<feature type="domain" description="Ig-like" evidence="15">
    <location>
        <begin position="111"/>
        <end position="199"/>
    </location>
</feature>
<keyword evidence="5 14" id="KW-0812">Transmembrane</keyword>
<evidence type="ECO:0000256" key="6">
    <source>
        <dbReference type="ARBA" id="ARBA00022729"/>
    </source>
</evidence>
<dbReference type="EMBL" id="AFYH01155717">
    <property type="status" value="NOT_ANNOTATED_CDS"/>
    <property type="molecule type" value="Genomic_DNA"/>
</dbReference>
<protein>
    <submittedName>
        <fullName evidence="16">Nectin cell adhesion molecule 4</fullName>
    </submittedName>
</protein>
<keyword evidence="13" id="KW-0325">Glycoprotein</keyword>
<keyword evidence="6" id="KW-0732">Signal</keyword>
<dbReference type="PANTHER" id="PTHR23277:SF11">
    <property type="entry name" value="NECTIN-4"/>
    <property type="match status" value="1"/>
</dbReference>
<dbReference type="AlphaFoldDB" id="H3AT63"/>
<feature type="transmembrane region" description="Helical" evidence="14">
    <location>
        <begin position="304"/>
        <end position="330"/>
    </location>
</feature>
<evidence type="ECO:0000256" key="9">
    <source>
        <dbReference type="ARBA" id="ARBA00022949"/>
    </source>
</evidence>
<keyword evidence="8" id="KW-0130">Cell adhesion</keyword>
<reference evidence="16" key="2">
    <citation type="submission" date="2025-08" db="UniProtKB">
        <authorList>
            <consortium name="Ensembl"/>
        </authorList>
    </citation>
    <scope>IDENTIFICATION</scope>
</reference>
<dbReference type="SUPFAM" id="SSF48726">
    <property type="entry name" value="Immunoglobulin"/>
    <property type="match status" value="3"/>
</dbReference>
<dbReference type="STRING" id="7897.ENSLACP00000012834"/>
<dbReference type="InParanoid" id="H3AT63"/>
<proteinExistence type="inferred from homology"/>
<dbReference type="EMBL" id="AFYH01155720">
    <property type="status" value="NOT_ANNOTATED_CDS"/>
    <property type="molecule type" value="Genomic_DNA"/>
</dbReference>
<dbReference type="EMBL" id="AFYH01155718">
    <property type="status" value="NOT_ANNOTATED_CDS"/>
    <property type="molecule type" value="Genomic_DNA"/>
</dbReference>
<comment type="subcellular location">
    <subcellularLocation>
        <location evidence="2">Cell junction</location>
        <location evidence="2">Adherens junction</location>
    </subcellularLocation>
    <subcellularLocation>
        <location evidence="1">Cell membrane</location>
        <topology evidence="1">Single-pass type I membrane protein</topology>
    </subcellularLocation>
</comment>
<name>H3AT63_LATCH</name>
<keyword evidence="7" id="KW-0677">Repeat</keyword>
<dbReference type="Pfam" id="PF08205">
    <property type="entry name" value="C2-set_2"/>
    <property type="match status" value="1"/>
</dbReference>
<keyword evidence="12" id="KW-1015">Disulfide bond</keyword>
<feature type="domain" description="Ig-like" evidence="15">
    <location>
        <begin position="208"/>
        <end position="295"/>
    </location>
</feature>
<dbReference type="Proteomes" id="UP000008672">
    <property type="component" value="Unassembled WGS sequence"/>
</dbReference>
<evidence type="ECO:0000256" key="13">
    <source>
        <dbReference type="ARBA" id="ARBA00023180"/>
    </source>
</evidence>
<keyword evidence="10 14" id="KW-1133">Transmembrane helix</keyword>
<dbReference type="PANTHER" id="PTHR23277">
    <property type="entry name" value="NECTIN-RELATED"/>
    <property type="match status" value="1"/>
</dbReference>
<dbReference type="InterPro" id="IPR013106">
    <property type="entry name" value="Ig_V-set"/>
</dbReference>
<dbReference type="InterPro" id="IPR013783">
    <property type="entry name" value="Ig-like_fold"/>
</dbReference>
<keyword evidence="17" id="KW-1185">Reference proteome</keyword>
<dbReference type="EMBL" id="AFYH01155722">
    <property type="status" value="NOT_ANNOTATED_CDS"/>
    <property type="molecule type" value="Genomic_DNA"/>
</dbReference>
<dbReference type="eggNOG" id="ENOG502R9I0">
    <property type="taxonomic scope" value="Eukaryota"/>
</dbReference>
<evidence type="ECO:0000256" key="7">
    <source>
        <dbReference type="ARBA" id="ARBA00022737"/>
    </source>
</evidence>
<keyword evidence="4" id="KW-1003">Cell membrane</keyword>
<dbReference type="GeneTree" id="ENSGT00940000157535"/>
<dbReference type="GO" id="GO:0007156">
    <property type="term" value="P:homophilic cell adhesion via plasma membrane adhesion molecules"/>
    <property type="evidence" value="ECO:0007669"/>
    <property type="project" value="TreeGrafter"/>
</dbReference>
<dbReference type="InterPro" id="IPR007110">
    <property type="entry name" value="Ig-like_dom"/>
</dbReference>
<evidence type="ECO:0000256" key="2">
    <source>
        <dbReference type="ARBA" id="ARBA00004536"/>
    </source>
</evidence>
<dbReference type="InterPro" id="IPR013162">
    <property type="entry name" value="CD80_C2-set"/>
</dbReference>
<dbReference type="EMBL" id="AFYH01155719">
    <property type="status" value="NOT_ANNOTATED_CDS"/>
    <property type="molecule type" value="Genomic_DNA"/>
</dbReference>
<dbReference type="FunFam" id="2.60.40.10:FF:000304">
    <property type="entry name" value="Nectin cell adhesion molecule 1"/>
    <property type="match status" value="1"/>
</dbReference>
<evidence type="ECO:0000259" key="15">
    <source>
        <dbReference type="PROSITE" id="PS50835"/>
    </source>
</evidence>
<evidence type="ECO:0000256" key="10">
    <source>
        <dbReference type="ARBA" id="ARBA00022989"/>
    </source>
</evidence>
<dbReference type="EMBL" id="AFYH01155721">
    <property type="status" value="NOT_ANNOTATED_CDS"/>
    <property type="molecule type" value="Genomic_DNA"/>
</dbReference>
<dbReference type="GO" id="GO:0005886">
    <property type="term" value="C:plasma membrane"/>
    <property type="evidence" value="ECO:0007669"/>
    <property type="project" value="UniProtKB-SubCell"/>
</dbReference>
<dbReference type="FunCoup" id="H3AT63">
    <property type="interactions" value="186"/>
</dbReference>
<reference evidence="17" key="1">
    <citation type="submission" date="2011-08" db="EMBL/GenBank/DDBJ databases">
        <title>The draft genome of Latimeria chalumnae.</title>
        <authorList>
            <person name="Di Palma F."/>
            <person name="Alfoldi J."/>
            <person name="Johnson J."/>
            <person name="Berlin A."/>
            <person name="Gnerre S."/>
            <person name="Jaffe D."/>
            <person name="MacCallum I."/>
            <person name="Young S."/>
            <person name="Walker B.J."/>
            <person name="Lander E."/>
            <person name="Lindblad-Toh K."/>
        </authorList>
    </citation>
    <scope>NUCLEOTIDE SEQUENCE [LARGE SCALE GENOMIC DNA]</scope>
    <source>
        <strain evidence="17">Wild caught</strain>
    </source>
</reference>
<dbReference type="OMA" id="GHTEEWQ"/>
<dbReference type="GO" id="GO:0007157">
    <property type="term" value="P:heterophilic cell-cell adhesion via plasma membrane cell adhesion molecules"/>
    <property type="evidence" value="ECO:0007669"/>
    <property type="project" value="TreeGrafter"/>
</dbReference>
<evidence type="ECO:0000256" key="5">
    <source>
        <dbReference type="ARBA" id="ARBA00022692"/>
    </source>
</evidence>